<evidence type="ECO:0008006" key="5">
    <source>
        <dbReference type="Google" id="ProtNLM"/>
    </source>
</evidence>
<sequence length="208" mass="23108">MKFHECRGLNISLSNDGKAAARTHGFSNGIVFSSRPIRPNEVFTILIEEIQPDWSGNLRCGFTWENIDRHFEVPEYSLPGMTNQGKTRVIALPTKIAISDELKDEGSPKHVLLDEGTTIGLKYNLKGQIHLIINHTDLGPVVQNVLINQDVYAIVDIYGSTTKVKVLSPEVQPLHEICTVALSRLVPKAKISALPLPRKFIKSLQSSM</sequence>
<evidence type="ECO:0000259" key="2">
    <source>
        <dbReference type="PROSITE" id="PS51065"/>
    </source>
</evidence>
<evidence type="ECO:0000313" key="4">
    <source>
        <dbReference type="Proteomes" id="UP000009022"/>
    </source>
</evidence>
<protein>
    <recommendedName>
        <fullName evidence="5">NHR domain-containing protein</fullName>
    </recommendedName>
</protein>
<dbReference type="CTD" id="6752729"/>
<reference evidence="3 4" key="1">
    <citation type="journal article" date="2008" name="Nature">
        <title>The Trichoplax genome and the nature of placozoans.</title>
        <authorList>
            <person name="Srivastava M."/>
            <person name="Begovic E."/>
            <person name="Chapman J."/>
            <person name="Putnam N.H."/>
            <person name="Hellsten U."/>
            <person name="Kawashima T."/>
            <person name="Kuo A."/>
            <person name="Mitros T."/>
            <person name="Salamov A."/>
            <person name="Carpenter M.L."/>
            <person name="Signorovitch A.Y."/>
            <person name="Moreno M.A."/>
            <person name="Kamm K."/>
            <person name="Grimwood J."/>
            <person name="Schmutz J."/>
            <person name="Shapiro H."/>
            <person name="Grigoriev I.V."/>
            <person name="Buss L.W."/>
            <person name="Schierwater B."/>
            <person name="Dellaporta S.L."/>
            <person name="Rokhsar D.S."/>
        </authorList>
    </citation>
    <scope>NUCLEOTIDE SEQUENCE [LARGE SCALE GENOMIC DNA]</scope>
    <source>
        <strain evidence="3 4">Grell-BS-1999</strain>
    </source>
</reference>
<dbReference type="KEGG" id="tad:TRIADDRAFT_55615"/>
<dbReference type="Proteomes" id="UP000009022">
    <property type="component" value="Unassembled WGS sequence"/>
</dbReference>
<gene>
    <name evidence="3" type="ORF">TRIADDRAFT_55615</name>
</gene>
<dbReference type="GO" id="GO:0061630">
    <property type="term" value="F:ubiquitin protein ligase activity"/>
    <property type="evidence" value="ECO:0000318"/>
    <property type="project" value="GO_Central"/>
</dbReference>
<dbReference type="AlphaFoldDB" id="B3RVD6"/>
<dbReference type="Pfam" id="PF07177">
    <property type="entry name" value="Neuralized"/>
    <property type="match status" value="1"/>
</dbReference>
<name>B3RVD6_TRIAD</name>
<dbReference type="PROSITE" id="PS50225">
    <property type="entry name" value="SOCS"/>
    <property type="match status" value="1"/>
</dbReference>
<evidence type="ECO:0000259" key="1">
    <source>
        <dbReference type="PROSITE" id="PS50225"/>
    </source>
</evidence>
<dbReference type="OMA" id="YYDWEGV"/>
<dbReference type="InterPro" id="IPR037962">
    <property type="entry name" value="Neuralized"/>
</dbReference>
<dbReference type="InterPro" id="IPR006573">
    <property type="entry name" value="NHR_dom"/>
</dbReference>
<dbReference type="HOGENOM" id="CLU_091737_1_0_1"/>
<dbReference type="CDD" id="cd12887">
    <property type="entry name" value="SPRY_NHR_like"/>
    <property type="match status" value="1"/>
</dbReference>
<dbReference type="SMART" id="SM00588">
    <property type="entry name" value="NEUZ"/>
    <property type="match status" value="1"/>
</dbReference>
<dbReference type="PANTHER" id="PTHR12429:SF8">
    <property type="entry name" value="NEURALIZED-LIKE PROTEIN 2"/>
    <property type="match status" value="1"/>
</dbReference>
<dbReference type="InterPro" id="IPR001496">
    <property type="entry name" value="SOCS_box"/>
</dbReference>
<feature type="domain" description="SOCS box" evidence="1">
    <location>
        <begin position="170"/>
        <end position="208"/>
    </location>
</feature>
<proteinExistence type="predicted"/>
<organism evidence="3 4">
    <name type="scientific">Trichoplax adhaerens</name>
    <name type="common">Trichoplax reptans</name>
    <dbReference type="NCBI Taxonomy" id="10228"/>
    <lineage>
        <taxon>Eukaryota</taxon>
        <taxon>Metazoa</taxon>
        <taxon>Placozoa</taxon>
        <taxon>Uniplacotomia</taxon>
        <taxon>Trichoplacea</taxon>
        <taxon>Trichoplacidae</taxon>
        <taxon>Trichoplax</taxon>
    </lineage>
</organism>
<dbReference type="InParanoid" id="B3RVD6"/>
<dbReference type="Gene3D" id="2.60.120.920">
    <property type="match status" value="1"/>
</dbReference>
<keyword evidence="4" id="KW-1185">Reference proteome</keyword>
<evidence type="ECO:0000313" key="3">
    <source>
        <dbReference type="EMBL" id="EDV25976.1"/>
    </source>
</evidence>
<dbReference type="eggNOG" id="KOG4625">
    <property type="taxonomic scope" value="Eukaryota"/>
</dbReference>
<dbReference type="RefSeq" id="XP_002112009.1">
    <property type="nucleotide sequence ID" value="XM_002111973.1"/>
</dbReference>
<accession>B3RVD6</accession>
<dbReference type="PANTHER" id="PTHR12429">
    <property type="entry name" value="NEURALIZED"/>
    <property type="match status" value="1"/>
</dbReference>
<dbReference type="InterPro" id="IPR043136">
    <property type="entry name" value="B30.2/SPRY_sf"/>
</dbReference>
<feature type="domain" description="NHR" evidence="2">
    <location>
        <begin position="1"/>
        <end position="169"/>
    </location>
</feature>
<dbReference type="STRING" id="10228.B3RVD6"/>
<dbReference type="OrthoDB" id="6078042at2759"/>
<dbReference type="FunCoup" id="B3RVD6">
    <property type="interactions" value="85"/>
</dbReference>
<dbReference type="PhylomeDB" id="B3RVD6"/>
<dbReference type="GeneID" id="6752729"/>
<dbReference type="EMBL" id="DS985244">
    <property type="protein sequence ID" value="EDV25976.1"/>
    <property type="molecule type" value="Genomic_DNA"/>
</dbReference>
<dbReference type="PROSITE" id="PS51065">
    <property type="entry name" value="NHR"/>
    <property type="match status" value="1"/>
</dbReference>